<name>A0A517T7S4_9PLAN</name>
<feature type="transmembrane region" description="Helical" evidence="1">
    <location>
        <begin position="68"/>
        <end position="89"/>
    </location>
</feature>
<organism evidence="2 3">
    <name type="scientific">Calycomorphotria hydatis</name>
    <dbReference type="NCBI Taxonomy" id="2528027"/>
    <lineage>
        <taxon>Bacteria</taxon>
        <taxon>Pseudomonadati</taxon>
        <taxon>Planctomycetota</taxon>
        <taxon>Planctomycetia</taxon>
        <taxon>Planctomycetales</taxon>
        <taxon>Planctomycetaceae</taxon>
        <taxon>Calycomorphotria</taxon>
    </lineage>
</organism>
<sequence>MLLFIFSICVIGGLIGLLTATQSKQIRVVAIFISPFVTWFIMLVYGAIESLMTGVIARGIGGVLMISLGYWLFFAWSVALTCFLVQIAVRRFFRFKSVD</sequence>
<accession>A0A517T7S4</accession>
<gene>
    <name evidence="2" type="ORF">V22_16570</name>
</gene>
<evidence type="ECO:0000313" key="3">
    <source>
        <dbReference type="Proteomes" id="UP000319976"/>
    </source>
</evidence>
<evidence type="ECO:0000313" key="2">
    <source>
        <dbReference type="EMBL" id="QDT64423.1"/>
    </source>
</evidence>
<protein>
    <submittedName>
        <fullName evidence="2">Uncharacterized protein</fullName>
    </submittedName>
</protein>
<keyword evidence="1" id="KW-1133">Transmembrane helix</keyword>
<keyword evidence="1" id="KW-0812">Transmembrane</keyword>
<keyword evidence="1" id="KW-0472">Membrane</keyword>
<feature type="transmembrane region" description="Helical" evidence="1">
    <location>
        <begin position="28"/>
        <end position="48"/>
    </location>
</feature>
<dbReference type="KEGG" id="chya:V22_16570"/>
<reference evidence="2 3" key="1">
    <citation type="submission" date="2019-02" db="EMBL/GenBank/DDBJ databases">
        <title>Deep-cultivation of Planctomycetes and their phenomic and genomic characterization uncovers novel biology.</title>
        <authorList>
            <person name="Wiegand S."/>
            <person name="Jogler M."/>
            <person name="Boedeker C."/>
            <person name="Pinto D."/>
            <person name="Vollmers J."/>
            <person name="Rivas-Marin E."/>
            <person name="Kohn T."/>
            <person name="Peeters S.H."/>
            <person name="Heuer A."/>
            <person name="Rast P."/>
            <person name="Oberbeckmann S."/>
            <person name="Bunk B."/>
            <person name="Jeske O."/>
            <person name="Meyerdierks A."/>
            <person name="Storesund J.E."/>
            <person name="Kallscheuer N."/>
            <person name="Luecker S."/>
            <person name="Lage O.M."/>
            <person name="Pohl T."/>
            <person name="Merkel B.J."/>
            <person name="Hornburger P."/>
            <person name="Mueller R.-W."/>
            <person name="Bruemmer F."/>
            <person name="Labrenz M."/>
            <person name="Spormann A.M."/>
            <person name="Op den Camp H."/>
            <person name="Overmann J."/>
            <person name="Amann R."/>
            <person name="Jetten M.S.M."/>
            <person name="Mascher T."/>
            <person name="Medema M.H."/>
            <person name="Devos D.P."/>
            <person name="Kaster A.-K."/>
            <person name="Ovreas L."/>
            <person name="Rohde M."/>
            <person name="Galperin M.Y."/>
            <person name="Jogler C."/>
        </authorList>
    </citation>
    <scope>NUCLEOTIDE SEQUENCE [LARGE SCALE GENOMIC DNA]</scope>
    <source>
        <strain evidence="2 3">V22</strain>
    </source>
</reference>
<proteinExistence type="predicted"/>
<dbReference type="EMBL" id="CP036316">
    <property type="protein sequence ID" value="QDT64423.1"/>
    <property type="molecule type" value="Genomic_DNA"/>
</dbReference>
<dbReference type="Proteomes" id="UP000319976">
    <property type="component" value="Chromosome"/>
</dbReference>
<dbReference type="RefSeq" id="WP_145261573.1">
    <property type="nucleotide sequence ID" value="NZ_CP036316.1"/>
</dbReference>
<evidence type="ECO:0000256" key="1">
    <source>
        <dbReference type="SAM" id="Phobius"/>
    </source>
</evidence>
<feature type="transmembrane region" description="Helical" evidence="1">
    <location>
        <begin position="5"/>
        <end position="21"/>
    </location>
</feature>
<keyword evidence="3" id="KW-1185">Reference proteome</keyword>
<dbReference type="AlphaFoldDB" id="A0A517T7S4"/>